<keyword evidence="2" id="KW-1003">Cell membrane</keyword>
<evidence type="ECO:0000256" key="2">
    <source>
        <dbReference type="ARBA" id="ARBA00022475"/>
    </source>
</evidence>
<dbReference type="Proteomes" id="UP000233425">
    <property type="component" value="Unassembled WGS sequence"/>
</dbReference>
<comment type="caution">
    <text evidence="10">The sequence shown here is derived from an EMBL/GenBank/DDBJ whole genome shotgun (WGS) entry which is preliminary data.</text>
</comment>
<evidence type="ECO:0000256" key="4">
    <source>
        <dbReference type="ARBA" id="ARBA00022679"/>
    </source>
</evidence>
<evidence type="ECO:0000256" key="5">
    <source>
        <dbReference type="ARBA" id="ARBA00022692"/>
    </source>
</evidence>
<evidence type="ECO:0000256" key="7">
    <source>
        <dbReference type="ARBA" id="ARBA00023136"/>
    </source>
</evidence>
<feature type="transmembrane region" description="Helical" evidence="8">
    <location>
        <begin position="216"/>
        <end position="236"/>
    </location>
</feature>
<keyword evidence="6 8" id="KW-1133">Transmembrane helix</keyword>
<comment type="subcellular location">
    <subcellularLocation>
        <location evidence="1">Cell membrane</location>
        <topology evidence="1">Multi-pass membrane protein</topology>
    </subcellularLocation>
</comment>
<dbReference type="InterPro" id="IPR038731">
    <property type="entry name" value="RgtA/B/C-like"/>
</dbReference>
<keyword evidence="11" id="KW-1185">Reference proteome</keyword>
<organism evidence="10 11">
    <name type="scientific">Ruminococcus bromii</name>
    <dbReference type="NCBI Taxonomy" id="40518"/>
    <lineage>
        <taxon>Bacteria</taxon>
        <taxon>Bacillati</taxon>
        <taxon>Bacillota</taxon>
        <taxon>Clostridia</taxon>
        <taxon>Eubacteriales</taxon>
        <taxon>Oscillospiraceae</taxon>
        <taxon>Ruminococcus</taxon>
    </lineage>
</organism>
<dbReference type="GO" id="GO:0005886">
    <property type="term" value="C:plasma membrane"/>
    <property type="evidence" value="ECO:0007669"/>
    <property type="project" value="UniProtKB-SubCell"/>
</dbReference>
<dbReference type="GO" id="GO:0009103">
    <property type="term" value="P:lipopolysaccharide biosynthetic process"/>
    <property type="evidence" value="ECO:0007669"/>
    <property type="project" value="UniProtKB-ARBA"/>
</dbReference>
<feature type="transmembrane region" description="Helical" evidence="8">
    <location>
        <begin position="98"/>
        <end position="119"/>
    </location>
</feature>
<dbReference type="PANTHER" id="PTHR33908">
    <property type="entry name" value="MANNOSYLTRANSFERASE YKCB-RELATED"/>
    <property type="match status" value="1"/>
</dbReference>
<reference evidence="10" key="1">
    <citation type="journal article" date="2018" name="Environ. Microbiol.">
        <title>Sporulation capability and amylosome conservation among diverse human colonic and rumen isolates of the keystone starch-degrader Ruminococcus bromii.</title>
        <authorList>
            <person name="Mukhopadhya I."/>
            <person name="Morais S."/>
            <person name="Laverde-Gomez J."/>
            <person name="Sheridan P.O."/>
            <person name="Walker A.W."/>
            <person name="Kelly W."/>
            <person name="Klieve A.V."/>
            <person name="Ouwerkerk D."/>
            <person name="Duncan S.H."/>
            <person name="Louis P."/>
            <person name="Koropatkin N."/>
            <person name="Cockburn D."/>
            <person name="Kibler R."/>
            <person name="Cooper P.J."/>
            <person name="Sandoval C."/>
            <person name="Crost E."/>
            <person name="Juge N."/>
            <person name="Bayer E.A."/>
            <person name="Flint H.J."/>
        </authorList>
    </citation>
    <scope>NUCLEOTIDE SEQUENCE [LARGE SCALE GENOMIC DNA]</scope>
    <source>
        <strain evidence="10">ATCC 27255</strain>
    </source>
</reference>
<name>A0A2N0UZG4_9FIRM</name>
<dbReference type="PANTHER" id="PTHR33908:SF11">
    <property type="entry name" value="MEMBRANE PROTEIN"/>
    <property type="match status" value="1"/>
</dbReference>
<evidence type="ECO:0000259" key="9">
    <source>
        <dbReference type="Pfam" id="PF13231"/>
    </source>
</evidence>
<dbReference type="EMBL" id="NNSR01000026">
    <property type="protein sequence ID" value="PKD32364.1"/>
    <property type="molecule type" value="Genomic_DNA"/>
</dbReference>
<proteinExistence type="predicted"/>
<dbReference type="InterPro" id="IPR050297">
    <property type="entry name" value="LipidA_mod_glycosyltrf_83"/>
</dbReference>
<sequence>MTMNSNKFAKVLTRIFGGLFSVCFIFLFINIIVIGFDGKVDRRFDSFSKMFILLIFAVLTVGICAFYFYYTADKSNKRCKRIKTKAKFELTDINTKRIIFIGCGILLIAEFIFAMLTDFEPVADLHNIRRYAMYFSSHGNFDLIEQDYARNYQYLIRYPNNMALLLIVSLVGRLSYLISGHFVEFAPVVVNIFAINISVILTAFTAKRLFGNRKAVFVLAFCALFLPYLTYLPYYYSDSMSMPFLIGAVYLMVSAFQGDHRKSMCAKLCAAGALVFLGYKVKGSIIILFAVGVVLLFLKFRLKRAICLILVFTAGFGAIGFAYNTAVDAVNPITKQQYEEYEYPVTHWIMMGLKGLGKYDEHDDYYTRSFHSKQEKQDANVKVIKERVKKYKIDGLYNHMVKKAVWTWQDGTYYISYHNQKPKNDNILMDFLHINGKYNKAFQNYSSALQMFILLMICISALKTLVRPEVDEMLLLKGIVFSAFLFFLLWETRSRYLFNMTPLFILLMVDGMDTAKAFLDSLKKPGKHIAEQTTV</sequence>
<keyword evidence="3" id="KW-0328">Glycosyltransferase</keyword>
<evidence type="ECO:0000256" key="8">
    <source>
        <dbReference type="SAM" id="Phobius"/>
    </source>
</evidence>
<feature type="transmembrane region" description="Helical" evidence="8">
    <location>
        <begin position="305"/>
        <end position="323"/>
    </location>
</feature>
<feature type="transmembrane region" description="Helical" evidence="8">
    <location>
        <begin position="474"/>
        <end position="490"/>
    </location>
</feature>
<dbReference type="GO" id="GO:0016763">
    <property type="term" value="F:pentosyltransferase activity"/>
    <property type="evidence" value="ECO:0007669"/>
    <property type="project" value="TreeGrafter"/>
</dbReference>
<accession>A0A2N0UZG4</accession>
<keyword evidence="4" id="KW-0808">Transferase</keyword>
<evidence type="ECO:0000256" key="3">
    <source>
        <dbReference type="ARBA" id="ARBA00022676"/>
    </source>
</evidence>
<feature type="transmembrane region" description="Helical" evidence="8">
    <location>
        <begin position="50"/>
        <end position="70"/>
    </location>
</feature>
<evidence type="ECO:0000313" key="11">
    <source>
        <dbReference type="Proteomes" id="UP000233425"/>
    </source>
</evidence>
<keyword evidence="7 8" id="KW-0472">Membrane</keyword>
<evidence type="ECO:0000313" key="10">
    <source>
        <dbReference type="EMBL" id="PKD32364.1"/>
    </source>
</evidence>
<gene>
    <name evidence="10" type="ORF">RBATCC27255_00312</name>
</gene>
<evidence type="ECO:0000256" key="6">
    <source>
        <dbReference type="ARBA" id="ARBA00022989"/>
    </source>
</evidence>
<protein>
    <recommendedName>
        <fullName evidence="9">Glycosyltransferase RgtA/B/C/D-like domain-containing protein</fullName>
    </recommendedName>
</protein>
<feature type="transmembrane region" description="Helical" evidence="8">
    <location>
        <begin position="185"/>
        <end position="204"/>
    </location>
</feature>
<feature type="transmembrane region" description="Helical" evidence="8">
    <location>
        <begin position="281"/>
        <end position="298"/>
    </location>
</feature>
<dbReference type="AlphaFoldDB" id="A0A2N0UZG4"/>
<feature type="domain" description="Glycosyltransferase RgtA/B/C/D-like" evidence="9">
    <location>
        <begin position="170"/>
        <end position="311"/>
    </location>
</feature>
<feature type="transmembrane region" description="Helical" evidence="8">
    <location>
        <begin position="15"/>
        <end position="38"/>
    </location>
</feature>
<dbReference type="Pfam" id="PF13231">
    <property type="entry name" value="PMT_2"/>
    <property type="match status" value="1"/>
</dbReference>
<feature type="transmembrane region" description="Helical" evidence="8">
    <location>
        <begin position="445"/>
        <end position="462"/>
    </location>
</feature>
<keyword evidence="5 8" id="KW-0812">Transmembrane</keyword>
<evidence type="ECO:0000256" key="1">
    <source>
        <dbReference type="ARBA" id="ARBA00004651"/>
    </source>
</evidence>